<keyword evidence="4 6" id="KW-1133">Transmembrane helix</keyword>
<evidence type="ECO:0000313" key="8">
    <source>
        <dbReference type="Proteomes" id="UP000005627"/>
    </source>
</evidence>
<dbReference type="GO" id="GO:0016020">
    <property type="term" value="C:membrane"/>
    <property type="evidence" value="ECO:0007669"/>
    <property type="project" value="UniProtKB-SubCell"/>
</dbReference>
<dbReference type="PANTHER" id="PTHR48022">
    <property type="entry name" value="PLASTIDIC GLUCOSE TRANSPORTER 4"/>
    <property type="match status" value="1"/>
</dbReference>
<protein>
    <recommendedName>
        <fullName evidence="9">Major facilitator superfamily (MFS) profile domain-containing protein</fullName>
    </recommendedName>
</protein>
<evidence type="ECO:0000313" key="7">
    <source>
        <dbReference type="EMBL" id="CCE93857.1"/>
    </source>
</evidence>
<keyword evidence="5 6" id="KW-0472">Membrane</keyword>
<dbReference type="HOGENOM" id="CLU_1416088_0_0_1"/>
<evidence type="ECO:0008006" key="9">
    <source>
        <dbReference type="Google" id="ProtNLM"/>
    </source>
</evidence>
<dbReference type="InterPro" id="IPR050360">
    <property type="entry name" value="MFS_Sugar_Transporters"/>
</dbReference>
<dbReference type="RefSeq" id="XP_003683068.1">
    <property type="nucleotide sequence ID" value="XM_003683020.1"/>
</dbReference>
<dbReference type="PANTHER" id="PTHR48022:SF7">
    <property type="entry name" value="MAJOR FACILITATOR SUPERFAMILY (MFS) PROFILE DOMAIN-CONTAINING PROTEIN-RELATED"/>
    <property type="match status" value="1"/>
</dbReference>
<dbReference type="AlphaFoldDB" id="G8ZY90"/>
<dbReference type="eggNOG" id="KOG0254">
    <property type="taxonomic scope" value="Eukaryota"/>
</dbReference>
<evidence type="ECO:0000256" key="1">
    <source>
        <dbReference type="ARBA" id="ARBA00004141"/>
    </source>
</evidence>
<keyword evidence="3 6" id="KW-0812">Transmembrane</keyword>
<dbReference type="OrthoDB" id="4142200at2759"/>
<feature type="transmembrane region" description="Helical" evidence="6">
    <location>
        <begin position="123"/>
        <end position="147"/>
    </location>
</feature>
<sequence length="192" mass="22381">MRQLVPRNCKAVPLITLSVYHIFPLIPKGLVVDDNLMLFLFIRIYKFCYHSWLVLSFAKFLRWLANRGRLEESFDIIVAAKGNREDAQVKLQLEEMKEQVMIDRKAVDFSYRRQFRKKTIRKTIISVSAQIWQQLCGMDVMMYFMVYNFKMAGYSGSTVLVSGSIQYVLNVVMTIPALFLVDKVGHRLVPIT</sequence>
<keyword evidence="2" id="KW-0813">Transport</keyword>
<evidence type="ECO:0000256" key="2">
    <source>
        <dbReference type="ARBA" id="ARBA00022448"/>
    </source>
</evidence>
<dbReference type="Pfam" id="PF00083">
    <property type="entry name" value="Sugar_tr"/>
    <property type="match status" value="1"/>
</dbReference>
<keyword evidence="8" id="KW-1185">Reference proteome</keyword>
<comment type="subcellular location">
    <subcellularLocation>
        <location evidence="1">Membrane</location>
        <topology evidence="1">Multi-pass membrane protein</topology>
    </subcellularLocation>
</comment>
<dbReference type="SUPFAM" id="SSF103473">
    <property type="entry name" value="MFS general substrate transporter"/>
    <property type="match status" value="1"/>
</dbReference>
<reference evidence="7 8" key="1">
    <citation type="journal article" date="2011" name="Proc. Natl. Acad. Sci. U.S.A.">
        <title>Evolutionary erosion of yeast sex chromosomes by mating-type switching accidents.</title>
        <authorList>
            <person name="Gordon J.L."/>
            <person name="Armisen D."/>
            <person name="Proux-Wera E."/>
            <person name="Oheigeartaigh S.S."/>
            <person name="Byrne K.P."/>
            <person name="Wolfe K.H."/>
        </authorList>
    </citation>
    <scope>NUCLEOTIDE SEQUENCE [LARGE SCALE GENOMIC DNA]</scope>
    <source>
        <strain evidence="8">ATCC 10662 / CBS 1146 / NBRC 0425 / NCYC 2629 / NRRL Y-866</strain>
    </source>
</reference>
<dbReference type="InterPro" id="IPR036259">
    <property type="entry name" value="MFS_trans_sf"/>
</dbReference>
<dbReference type="GO" id="GO:0005351">
    <property type="term" value="F:carbohydrate:proton symporter activity"/>
    <property type="evidence" value="ECO:0007669"/>
    <property type="project" value="TreeGrafter"/>
</dbReference>
<evidence type="ECO:0000256" key="3">
    <source>
        <dbReference type="ARBA" id="ARBA00022692"/>
    </source>
</evidence>
<dbReference type="KEGG" id="tdl:TDEL_0G04900"/>
<dbReference type="EMBL" id="HE616748">
    <property type="protein sequence ID" value="CCE93857.1"/>
    <property type="molecule type" value="Genomic_DNA"/>
</dbReference>
<evidence type="ECO:0000256" key="6">
    <source>
        <dbReference type="SAM" id="Phobius"/>
    </source>
</evidence>
<accession>G8ZY90</accession>
<dbReference type="Gene3D" id="1.20.1250.20">
    <property type="entry name" value="MFS general substrate transporter like domains"/>
    <property type="match status" value="1"/>
</dbReference>
<dbReference type="InParanoid" id="G8ZY90"/>
<dbReference type="GeneID" id="11505309"/>
<organism evidence="7 8">
    <name type="scientific">Torulaspora delbrueckii</name>
    <name type="common">Yeast</name>
    <name type="synonym">Candida colliculosa</name>
    <dbReference type="NCBI Taxonomy" id="4950"/>
    <lineage>
        <taxon>Eukaryota</taxon>
        <taxon>Fungi</taxon>
        <taxon>Dikarya</taxon>
        <taxon>Ascomycota</taxon>
        <taxon>Saccharomycotina</taxon>
        <taxon>Saccharomycetes</taxon>
        <taxon>Saccharomycetales</taxon>
        <taxon>Saccharomycetaceae</taxon>
        <taxon>Torulaspora</taxon>
    </lineage>
</organism>
<dbReference type="Proteomes" id="UP000005627">
    <property type="component" value="Chromosome 7"/>
</dbReference>
<feature type="transmembrane region" description="Helical" evidence="6">
    <location>
        <begin position="159"/>
        <end position="181"/>
    </location>
</feature>
<proteinExistence type="predicted"/>
<dbReference type="InterPro" id="IPR005828">
    <property type="entry name" value="MFS_sugar_transport-like"/>
</dbReference>
<name>G8ZY90_TORDE</name>
<gene>
    <name evidence="7" type="primary">TDEL0G04900</name>
    <name evidence="7" type="ORF">TDEL_0G04900</name>
</gene>
<evidence type="ECO:0000256" key="5">
    <source>
        <dbReference type="ARBA" id="ARBA00023136"/>
    </source>
</evidence>
<evidence type="ECO:0000256" key="4">
    <source>
        <dbReference type="ARBA" id="ARBA00022989"/>
    </source>
</evidence>